<protein>
    <submittedName>
        <fullName evidence="1">Uncharacterized protein</fullName>
    </submittedName>
</protein>
<evidence type="ECO:0000313" key="1">
    <source>
        <dbReference type="EMBL" id="MCZ4224939.1"/>
    </source>
</evidence>
<dbReference type="EMBL" id="JAPWGL010000004">
    <property type="protein sequence ID" value="MCZ4224939.1"/>
    <property type="molecule type" value="Genomic_DNA"/>
</dbReference>
<dbReference type="InterPro" id="IPR010982">
    <property type="entry name" value="Lambda_DNA-bd_dom_sf"/>
</dbReference>
<dbReference type="Proteomes" id="UP001144341">
    <property type="component" value="Unassembled WGS sequence"/>
</dbReference>
<gene>
    <name evidence="1" type="ORF">O0931_16620</name>
</gene>
<comment type="caution">
    <text evidence="1">The sequence shown here is derived from an EMBL/GenBank/DDBJ whole genome shotgun (WGS) entry which is preliminary data.</text>
</comment>
<reference evidence="1" key="1">
    <citation type="submission" date="2022-12" db="EMBL/GenBank/DDBJ databases">
        <title>Genome sequence of SJ11.</title>
        <authorList>
            <person name="Woo H."/>
        </authorList>
    </citation>
    <scope>NUCLEOTIDE SEQUENCE</scope>
    <source>
        <strain evidence="1">SJ11</strain>
    </source>
</reference>
<accession>A0ABT4L1D2</accession>
<organism evidence="1 2">
    <name type="scientific">Pedobacter rhodius</name>
    <dbReference type="NCBI Taxonomy" id="3004098"/>
    <lineage>
        <taxon>Bacteria</taxon>
        <taxon>Pseudomonadati</taxon>
        <taxon>Bacteroidota</taxon>
        <taxon>Sphingobacteriia</taxon>
        <taxon>Sphingobacteriales</taxon>
        <taxon>Sphingobacteriaceae</taxon>
        <taxon>Pedobacter</taxon>
    </lineage>
</organism>
<evidence type="ECO:0000313" key="2">
    <source>
        <dbReference type="Proteomes" id="UP001144341"/>
    </source>
</evidence>
<dbReference type="Gene3D" id="1.10.260.40">
    <property type="entry name" value="lambda repressor-like DNA-binding domains"/>
    <property type="match status" value="1"/>
</dbReference>
<sequence>MENKDKPSEGVRSKSYDIEVNKRFFIVIERLIQLGKIKNMFNFCAVHDLLYPNYHRMKKEPNRTPSFYVLNILSEKYGVNADWILTGKGEWLAKK</sequence>
<dbReference type="RefSeq" id="WP_269416600.1">
    <property type="nucleotide sequence ID" value="NZ_JAPWGL010000004.1"/>
</dbReference>
<name>A0ABT4L1D2_9SPHI</name>
<proteinExistence type="predicted"/>
<keyword evidence="2" id="KW-1185">Reference proteome</keyword>